<dbReference type="AlphaFoldDB" id="A0A6V7H732"/>
<comment type="caution">
    <text evidence="1">The sequence shown here is derived from an EMBL/GenBank/DDBJ whole genome shotgun (WGS) entry which is preliminary data.</text>
</comment>
<feature type="non-terminal residue" evidence="1">
    <location>
        <position position="70"/>
    </location>
</feature>
<dbReference type="EMBL" id="CAJDYZ010007554">
    <property type="protein sequence ID" value="CAD1474422.1"/>
    <property type="molecule type" value="Genomic_DNA"/>
</dbReference>
<dbReference type="Proteomes" id="UP000752696">
    <property type="component" value="Unassembled WGS sequence"/>
</dbReference>
<dbReference type="OrthoDB" id="7611420at2759"/>
<organism evidence="1 2">
    <name type="scientific">Heterotrigona itama</name>
    <dbReference type="NCBI Taxonomy" id="395501"/>
    <lineage>
        <taxon>Eukaryota</taxon>
        <taxon>Metazoa</taxon>
        <taxon>Ecdysozoa</taxon>
        <taxon>Arthropoda</taxon>
        <taxon>Hexapoda</taxon>
        <taxon>Insecta</taxon>
        <taxon>Pterygota</taxon>
        <taxon>Neoptera</taxon>
        <taxon>Endopterygota</taxon>
        <taxon>Hymenoptera</taxon>
        <taxon>Apocrita</taxon>
        <taxon>Aculeata</taxon>
        <taxon>Apoidea</taxon>
        <taxon>Anthophila</taxon>
        <taxon>Apidae</taxon>
        <taxon>Heterotrigona</taxon>
    </lineage>
</organism>
<keyword evidence="2" id="KW-1185">Reference proteome</keyword>
<accession>A0A6V7H732</accession>
<protein>
    <submittedName>
        <fullName evidence="1">Uncharacterized protein</fullName>
    </submittedName>
</protein>
<sequence>IIIDTKMSGCERTSILSCIAELDECSSDNCRDEAAPLASPISSIVCDFMNSTLSPRSHSNRKNDVTDKNV</sequence>
<evidence type="ECO:0000313" key="1">
    <source>
        <dbReference type="EMBL" id="CAD1474422.1"/>
    </source>
</evidence>
<gene>
    <name evidence="1" type="ORF">MHI_LOCUS465685</name>
</gene>
<evidence type="ECO:0000313" key="2">
    <source>
        <dbReference type="Proteomes" id="UP000752696"/>
    </source>
</evidence>
<name>A0A6V7H732_9HYME</name>
<proteinExistence type="predicted"/>
<reference evidence="1" key="1">
    <citation type="submission" date="2020-07" db="EMBL/GenBank/DDBJ databases">
        <authorList>
            <person name="Nazaruddin N."/>
        </authorList>
    </citation>
    <scope>NUCLEOTIDE SEQUENCE</scope>
</reference>
<feature type="non-terminal residue" evidence="1">
    <location>
        <position position="1"/>
    </location>
</feature>